<dbReference type="InterPro" id="IPR000933">
    <property type="entry name" value="Glyco_hydro_29"/>
</dbReference>
<protein>
    <recommendedName>
        <fullName evidence="3">alpha-L-fucosidase</fullName>
        <ecNumber evidence="3">3.2.1.51</ecNumber>
    </recommendedName>
</protein>
<organism evidence="9">
    <name type="scientific">marine sediment metagenome</name>
    <dbReference type="NCBI Taxonomy" id="412755"/>
    <lineage>
        <taxon>unclassified sequences</taxon>
        <taxon>metagenomes</taxon>
        <taxon>ecological metagenomes</taxon>
    </lineage>
</organism>
<evidence type="ECO:0000256" key="6">
    <source>
        <dbReference type="ARBA" id="ARBA00023295"/>
    </source>
</evidence>
<evidence type="ECO:0000256" key="5">
    <source>
        <dbReference type="ARBA" id="ARBA00022801"/>
    </source>
</evidence>
<dbReference type="InterPro" id="IPR017853">
    <property type="entry name" value="GH"/>
</dbReference>
<evidence type="ECO:0000313" key="9">
    <source>
        <dbReference type="EMBL" id="GAG72430.1"/>
    </source>
</evidence>
<dbReference type="InterPro" id="IPR016286">
    <property type="entry name" value="FUC_metazoa-typ"/>
</dbReference>
<dbReference type="GO" id="GO:0016139">
    <property type="term" value="P:glycoside catabolic process"/>
    <property type="evidence" value="ECO:0007669"/>
    <property type="project" value="TreeGrafter"/>
</dbReference>
<comment type="function">
    <text evidence="1">Alpha-L-fucosidase is responsible for hydrolyzing the alpha-1,6-linked fucose joined to the reducing-end N-acetylglucosamine of the carbohydrate moieties of glycoproteins.</text>
</comment>
<reference evidence="9" key="1">
    <citation type="journal article" date="2014" name="Front. Microbiol.">
        <title>High frequency of phylogenetically diverse reductive dehalogenase-homologous genes in deep subseafloor sedimentary metagenomes.</title>
        <authorList>
            <person name="Kawai M."/>
            <person name="Futagami T."/>
            <person name="Toyoda A."/>
            <person name="Takaki Y."/>
            <person name="Nishi S."/>
            <person name="Hori S."/>
            <person name="Arai W."/>
            <person name="Tsubouchi T."/>
            <person name="Morono Y."/>
            <person name="Uchiyama I."/>
            <person name="Ito T."/>
            <person name="Fujiyama A."/>
            <person name="Inagaki F."/>
            <person name="Takami H."/>
        </authorList>
    </citation>
    <scope>NUCLEOTIDE SEQUENCE</scope>
    <source>
        <strain evidence="9">Expedition CK06-06</strain>
    </source>
</reference>
<dbReference type="GO" id="GO:0006004">
    <property type="term" value="P:fucose metabolic process"/>
    <property type="evidence" value="ECO:0007669"/>
    <property type="project" value="InterPro"/>
</dbReference>
<keyword evidence="6" id="KW-0326">Glycosidase</keyword>
<dbReference type="InterPro" id="IPR031919">
    <property type="entry name" value="Fucosidase_C"/>
</dbReference>
<sequence length="218" mass="24984">ILDYELGRADELTYYKWITDSSVDDQGAWSYVKDAGYKSGDTLVHNLVDRVSKNGYLLMNFGPKANGEIPEPARNCLLQIGKWLEVNGEAIYNTTPWFTAGEGKTKLARGGMFSESSEVKYTAKDIRFTVKDNAIYSITLGWPGEEFKIKTLRKSYRKILRSYEAKIYYLMDESDIRSIKMLGVDKELEWELTDTGLKIKTPNKKPCEHAYVFKISRT</sequence>
<dbReference type="SUPFAM" id="SSF51445">
    <property type="entry name" value="(Trans)glycosidases"/>
    <property type="match status" value="1"/>
</dbReference>
<gene>
    <name evidence="9" type="ORF">S01H4_05723</name>
</gene>
<evidence type="ECO:0000259" key="7">
    <source>
        <dbReference type="Pfam" id="PF01120"/>
    </source>
</evidence>
<dbReference type="Gene3D" id="3.20.20.80">
    <property type="entry name" value="Glycosidases"/>
    <property type="match status" value="1"/>
</dbReference>
<dbReference type="AlphaFoldDB" id="X0ZRQ2"/>
<dbReference type="GO" id="GO:0005764">
    <property type="term" value="C:lysosome"/>
    <property type="evidence" value="ECO:0007669"/>
    <property type="project" value="TreeGrafter"/>
</dbReference>
<evidence type="ECO:0000256" key="1">
    <source>
        <dbReference type="ARBA" id="ARBA00004071"/>
    </source>
</evidence>
<dbReference type="PRINTS" id="PR00741">
    <property type="entry name" value="GLHYDRLASE29"/>
</dbReference>
<dbReference type="Pfam" id="PF16757">
    <property type="entry name" value="Fucosidase_C"/>
    <property type="match status" value="1"/>
</dbReference>
<proteinExistence type="inferred from homology"/>
<dbReference type="InterPro" id="IPR057739">
    <property type="entry name" value="Glyco_hydro_29_N"/>
</dbReference>
<comment type="caution">
    <text evidence="9">The sequence shown here is derived from an EMBL/GenBank/DDBJ whole genome shotgun (WGS) entry which is preliminary data.</text>
</comment>
<dbReference type="InterPro" id="IPR013780">
    <property type="entry name" value="Glyco_hydro_b"/>
</dbReference>
<comment type="similarity">
    <text evidence="2">Belongs to the glycosyl hydrolase 29 family.</text>
</comment>
<name>X0ZRQ2_9ZZZZ</name>
<evidence type="ECO:0000256" key="2">
    <source>
        <dbReference type="ARBA" id="ARBA00007951"/>
    </source>
</evidence>
<dbReference type="Gene3D" id="2.60.40.1180">
    <property type="entry name" value="Golgi alpha-mannosidase II"/>
    <property type="match status" value="1"/>
</dbReference>
<accession>X0ZRQ2</accession>
<dbReference type="EMBL" id="BART01001688">
    <property type="protein sequence ID" value="GAG72430.1"/>
    <property type="molecule type" value="Genomic_DNA"/>
</dbReference>
<dbReference type="GO" id="GO:0004560">
    <property type="term" value="F:alpha-L-fucosidase activity"/>
    <property type="evidence" value="ECO:0007669"/>
    <property type="project" value="InterPro"/>
</dbReference>
<keyword evidence="5" id="KW-0378">Hydrolase</keyword>
<feature type="domain" description="Alpha-L-fucosidase C-terminal" evidence="8">
    <location>
        <begin position="123"/>
        <end position="215"/>
    </location>
</feature>
<evidence type="ECO:0000259" key="8">
    <source>
        <dbReference type="Pfam" id="PF16757"/>
    </source>
</evidence>
<dbReference type="EC" id="3.2.1.51" evidence="3"/>
<evidence type="ECO:0000256" key="3">
    <source>
        <dbReference type="ARBA" id="ARBA00012662"/>
    </source>
</evidence>
<keyword evidence="4" id="KW-0732">Signal</keyword>
<dbReference type="Pfam" id="PF01120">
    <property type="entry name" value="Alpha_L_fucos"/>
    <property type="match status" value="1"/>
</dbReference>
<feature type="non-terminal residue" evidence="9">
    <location>
        <position position="1"/>
    </location>
</feature>
<feature type="domain" description="Glycoside hydrolase family 29 N-terminal" evidence="7">
    <location>
        <begin position="5"/>
        <end position="89"/>
    </location>
</feature>
<evidence type="ECO:0000256" key="4">
    <source>
        <dbReference type="ARBA" id="ARBA00022729"/>
    </source>
</evidence>
<dbReference type="PANTHER" id="PTHR10030">
    <property type="entry name" value="ALPHA-L-FUCOSIDASE"/>
    <property type="match status" value="1"/>
</dbReference>
<dbReference type="PANTHER" id="PTHR10030:SF37">
    <property type="entry name" value="ALPHA-L-FUCOSIDASE-RELATED"/>
    <property type="match status" value="1"/>
</dbReference>
<dbReference type="SMART" id="SM00812">
    <property type="entry name" value="Alpha_L_fucos"/>
    <property type="match status" value="1"/>
</dbReference>